<dbReference type="Pfam" id="PF00076">
    <property type="entry name" value="RRM_1"/>
    <property type="match status" value="1"/>
</dbReference>
<feature type="coiled-coil region" evidence="27">
    <location>
        <begin position="70"/>
        <end position="97"/>
    </location>
</feature>
<dbReference type="InterPro" id="IPR012677">
    <property type="entry name" value="Nucleotide-bd_a/b_plait_sf"/>
</dbReference>
<dbReference type="Gene3D" id="3.30.70.330">
    <property type="match status" value="1"/>
</dbReference>
<dbReference type="FunFam" id="3.30.40.10:FF:000006">
    <property type="entry name" value="CCR4-NOT transcription complex subunit 4"/>
    <property type="match status" value="1"/>
</dbReference>
<dbReference type="InterPro" id="IPR000571">
    <property type="entry name" value="Znf_CCCH"/>
</dbReference>
<feature type="zinc finger region" description="C3H1-type" evidence="26">
    <location>
        <begin position="190"/>
        <end position="217"/>
    </location>
</feature>
<gene>
    <name evidence="32" type="ORF">HICCMSTLAB_LOCUS4587</name>
</gene>
<dbReference type="CDD" id="cd12438">
    <property type="entry name" value="RRM_CNOT4"/>
    <property type="match status" value="1"/>
</dbReference>
<protein>
    <recommendedName>
        <fullName evidence="20">CCR4-NOT transcription complex subunit 4</fullName>
        <ecNumber evidence="5">2.3.2.27</ecNumber>
    </recommendedName>
    <alternativeName>
        <fullName evidence="23">CCR4-associated factor 4</fullName>
    </alternativeName>
    <alternativeName>
        <fullName evidence="24">E3 ubiquitin-protein ligase CNOT4</fullName>
    </alternativeName>
    <alternativeName>
        <fullName evidence="21">Potential transcriptional repressor NOT4Hp</fullName>
    </alternativeName>
    <alternativeName>
        <fullName evidence="22">RING-type E3 ubiquitin transferase CNOT4</fullName>
    </alternativeName>
</protein>
<dbReference type="EMBL" id="CAJNRD030001119">
    <property type="protein sequence ID" value="CAG5087714.1"/>
    <property type="molecule type" value="Genomic_DNA"/>
</dbReference>
<evidence type="ECO:0000256" key="11">
    <source>
        <dbReference type="ARBA" id="ARBA00022771"/>
    </source>
</evidence>
<feature type="compositionally biased region" description="Polar residues" evidence="28">
    <location>
        <begin position="979"/>
        <end position="995"/>
    </location>
</feature>
<keyword evidence="6" id="KW-0488">Methylation</keyword>
<keyword evidence="9" id="KW-0808">Transferase</keyword>
<name>A0A8J2HA79_COTCN</name>
<feature type="compositionally biased region" description="Low complexity" evidence="28">
    <location>
        <begin position="752"/>
        <end position="762"/>
    </location>
</feature>
<dbReference type="GO" id="GO:0061630">
    <property type="term" value="F:ubiquitin protein ligase activity"/>
    <property type="evidence" value="ECO:0007669"/>
    <property type="project" value="UniProtKB-EC"/>
</dbReference>
<comment type="function">
    <text evidence="18">Has E3 ubiquitin ligase activity, promoting ubiquitination and degradation of target proteins. Involved in activation of the JAK/STAT pathway. Catalyzes ubiquitination of methylated RBM15. Plays a role in quality control of translation of mitochondrial outer membrane-localized mRNA. As part of the PINK1-regulated signaling, upon mitochondria damage, ubiquitinates ABCE1 and thereby recruits autophagy receptors to the mitochondrial outer membrane to initiate mitophagy.</text>
</comment>
<feature type="compositionally biased region" description="Low complexity" evidence="28">
    <location>
        <begin position="898"/>
        <end position="912"/>
    </location>
</feature>
<evidence type="ECO:0000256" key="16">
    <source>
        <dbReference type="ARBA" id="ARBA00023054"/>
    </source>
</evidence>
<evidence type="ECO:0000256" key="27">
    <source>
        <dbReference type="SAM" id="Coils"/>
    </source>
</evidence>
<proteinExistence type="predicted"/>
<dbReference type="SMART" id="SM00361">
    <property type="entry name" value="RRM_1"/>
    <property type="match status" value="1"/>
</dbReference>
<evidence type="ECO:0000256" key="3">
    <source>
        <dbReference type="ARBA" id="ARBA00004496"/>
    </source>
</evidence>
<dbReference type="CDD" id="cd16618">
    <property type="entry name" value="mRING-HC-C4C4_CNOT4"/>
    <property type="match status" value="1"/>
</dbReference>
<feature type="domain" description="C3H1-type" evidence="31">
    <location>
        <begin position="190"/>
        <end position="217"/>
    </location>
</feature>
<evidence type="ECO:0000256" key="6">
    <source>
        <dbReference type="ARBA" id="ARBA00022481"/>
    </source>
</evidence>
<dbReference type="InterPro" id="IPR039780">
    <property type="entry name" value="Mot2"/>
</dbReference>
<dbReference type="GO" id="GO:0008270">
    <property type="term" value="F:zinc ion binding"/>
    <property type="evidence" value="ECO:0007669"/>
    <property type="project" value="UniProtKB-KW"/>
</dbReference>
<organism evidence="32 33">
    <name type="scientific">Cotesia congregata</name>
    <name type="common">Parasitoid wasp</name>
    <name type="synonym">Apanteles congregatus</name>
    <dbReference type="NCBI Taxonomy" id="51543"/>
    <lineage>
        <taxon>Eukaryota</taxon>
        <taxon>Metazoa</taxon>
        <taxon>Ecdysozoa</taxon>
        <taxon>Arthropoda</taxon>
        <taxon>Hexapoda</taxon>
        <taxon>Insecta</taxon>
        <taxon>Pterygota</taxon>
        <taxon>Neoptera</taxon>
        <taxon>Endopterygota</taxon>
        <taxon>Hymenoptera</taxon>
        <taxon>Apocrita</taxon>
        <taxon>Ichneumonoidea</taxon>
        <taxon>Braconidae</taxon>
        <taxon>Microgastrinae</taxon>
        <taxon>Cotesia</taxon>
    </lineage>
</organism>
<feature type="region of interest" description="Disordered" evidence="28">
    <location>
        <begin position="248"/>
        <end position="270"/>
    </location>
</feature>
<dbReference type="GO" id="GO:0005634">
    <property type="term" value="C:nucleus"/>
    <property type="evidence" value="ECO:0007669"/>
    <property type="project" value="UniProtKB-SubCell"/>
</dbReference>
<dbReference type="OrthoDB" id="1923159at2759"/>
<dbReference type="InterPro" id="IPR001841">
    <property type="entry name" value="Znf_RING"/>
</dbReference>
<feature type="region of interest" description="Disordered" evidence="28">
    <location>
        <begin position="1139"/>
        <end position="1205"/>
    </location>
</feature>
<evidence type="ECO:0000256" key="1">
    <source>
        <dbReference type="ARBA" id="ARBA00000900"/>
    </source>
</evidence>
<keyword evidence="11 26" id="KW-0863">Zinc-finger</keyword>
<evidence type="ECO:0000256" key="8">
    <source>
        <dbReference type="ARBA" id="ARBA00022553"/>
    </source>
</evidence>
<evidence type="ECO:0000256" key="21">
    <source>
        <dbReference type="ARBA" id="ARBA00075062"/>
    </source>
</evidence>
<dbReference type="PROSITE" id="PS50102">
    <property type="entry name" value="RRM"/>
    <property type="match status" value="1"/>
</dbReference>
<evidence type="ECO:0000256" key="2">
    <source>
        <dbReference type="ARBA" id="ARBA00004123"/>
    </source>
</evidence>
<comment type="catalytic activity">
    <reaction evidence="1">
        <text>S-ubiquitinyl-[E2 ubiquitin-conjugating enzyme]-L-cysteine + [acceptor protein]-L-lysine = [E2 ubiquitin-conjugating enzyme]-L-cysteine + N(6)-ubiquitinyl-[acceptor protein]-L-lysine.</text>
        <dbReference type="EC" id="2.3.2.27"/>
    </reaction>
</comment>
<evidence type="ECO:0000256" key="15">
    <source>
        <dbReference type="ARBA" id="ARBA00022884"/>
    </source>
</evidence>
<dbReference type="GO" id="GO:0030014">
    <property type="term" value="C:CCR4-NOT complex"/>
    <property type="evidence" value="ECO:0007669"/>
    <property type="project" value="InterPro"/>
</dbReference>
<evidence type="ECO:0000256" key="20">
    <source>
        <dbReference type="ARBA" id="ARBA00071435"/>
    </source>
</evidence>
<keyword evidence="15 25" id="KW-0694">RNA-binding</keyword>
<evidence type="ECO:0000259" key="30">
    <source>
        <dbReference type="PROSITE" id="PS50102"/>
    </source>
</evidence>
<dbReference type="EC" id="2.3.2.27" evidence="5"/>
<feature type="domain" description="RRM" evidence="30">
    <location>
        <begin position="109"/>
        <end position="193"/>
    </location>
</feature>
<dbReference type="GO" id="GO:0003723">
    <property type="term" value="F:RNA binding"/>
    <property type="evidence" value="ECO:0007669"/>
    <property type="project" value="UniProtKB-UniRule"/>
</dbReference>
<dbReference type="SUPFAM" id="SSF57850">
    <property type="entry name" value="RING/U-box"/>
    <property type="match status" value="1"/>
</dbReference>
<evidence type="ECO:0000259" key="29">
    <source>
        <dbReference type="PROSITE" id="PS50089"/>
    </source>
</evidence>
<dbReference type="GO" id="GO:0016567">
    <property type="term" value="P:protein ubiquitination"/>
    <property type="evidence" value="ECO:0007669"/>
    <property type="project" value="TreeGrafter"/>
</dbReference>
<keyword evidence="16 27" id="KW-0175">Coiled coil</keyword>
<comment type="subcellular location">
    <subcellularLocation>
        <location evidence="3">Cytoplasm</location>
    </subcellularLocation>
    <subcellularLocation>
        <location evidence="2">Nucleus</location>
    </subcellularLocation>
</comment>
<evidence type="ECO:0000256" key="4">
    <source>
        <dbReference type="ARBA" id="ARBA00004906"/>
    </source>
</evidence>
<evidence type="ECO:0000256" key="22">
    <source>
        <dbReference type="ARBA" id="ARBA00077837"/>
    </source>
</evidence>
<dbReference type="InterPro" id="IPR035979">
    <property type="entry name" value="RBD_domain_sf"/>
</dbReference>
<feature type="compositionally biased region" description="Low complexity" evidence="28">
    <location>
        <begin position="532"/>
        <end position="551"/>
    </location>
</feature>
<dbReference type="InterPro" id="IPR000504">
    <property type="entry name" value="RRM_dom"/>
</dbReference>
<keyword evidence="8" id="KW-0597">Phosphoprotein</keyword>
<dbReference type="PROSITE" id="PS50089">
    <property type="entry name" value="ZF_RING_2"/>
    <property type="match status" value="1"/>
</dbReference>
<evidence type="ECO:0000256" key="23">
    <source>
        <dbReference type="ARBA" id="ARBA00083547"/>
    </source>
</evidence>
<keyword evidence="33" id="KW-1185">Reference proteome</keyword>
<evidence type="ECO:0000313" key="32">
    <source>
        <dbReference type="EMBL" id="CAG5087714.1"/>
    </source>
</evidence>
<feature type="compositionally biased region" description="Basic residues" evidence="28">
    <location>
        <begin position="738"/>
        <end position="751"/>
    </location>
</feature>
<dbReference type="SUPFAM" id="SSF54928">
    <property type="entry name" value="RNA-binding domain, RBD"/>
    <property type="match status" value="1"/>
</dbReference>
<evidence type="ECO:0000256" key="26">
    <source>
        <dbReference type="PROSITE-ProRule" id="PRU00723"/>
    </source>
</evidence>
<dbReference type="InterPro" id="IPR003954">
    <property type="entry name" value="RRM_euk-type"/>
</dbReference>
<evidence type="ECO:0000256" key="28">
    <source>
        <dbReference type="SAM" id="MobiDB-lite"/>
    </source>
</evidence>
<feature type="compositionally biased region" description="Acidic residues" evidence="28">
    <location>
        <begin position="474"/>
        <end position="483"/>
    </location>
</feature>
<reference evidence="32" key="1">
    <citation type="submission" date="2021-04" db="EMBL/GenBank/DDBJ databases">
        <authorList>
            <person name="Chebbi M.A.C M."/>
        </authorList>
    </citation>
    <scope>NUCLEOTIDE SEQUENCE</scope>
</reference>
<feature type="compositionally biased region" description="Polar residues" evidence="28">
    <location>
        <begin position="287"/>
        <end position="307"/>
    </location>
</feature>
<evidence type="ECO:0000256" key="14">
    <source>
        <dbReference type="ARBA" id="ARBA00022843"/>
    </source>
</evidence>
<evidence type="ECO:0000256" key="13">
    <source>
        <dbReference type="ARBA" id="ARBA00022833"/>
    </source>
</evidence>
<comment type="caution">
    <text evidence="32">The sequence shown here is derived from an EMBL/GenBank/DDBJ whole genome shotgun (WGS) entry which is preliminary data.</text>
</comment>
<sequence length="1205" mass="134388">MSVLNLSGDDAVECPLCMEPLEVDDLNFFPCTCGYQICRFCWHRIRTDENGLCPACRKAYSENPADFKPLTKEEISRLKAEKRLKDQQRKQRVTENRKHLANVRVVQKNLVFVVGLPMRLAEADVLKRHEYFGKFGKIHKVVINQSTSYAGSQGPSASAYVTYQRQEDALRAIEAVNNIVVDGRTIKTSLGTTKYCSHFMRNQACPKSDCMYLHDLGDQEASFTKEEMHQGKHQDYERKLVQALHAQTTTPLNRKPTISPPVGNSIRENGSTSVIPTQIKEAWPSLQPGQPQQSVTLTKDTSAQVLDQQQQQQQQQSQHQQQSQSNDMSINKNSKSVPSNSNGTSQQNNNNKGESGIITTEKGSNSRRGKSNSESKAQAARNKHKNNQNKEKHGAGNVTRTTSRSESSNSSNSNSNGANTTQSHTIEHSQQINGQKFLKNYNSDMINGQQQQTSRCKKNNGEQQINYKDKDIDNDNDNDNESENDQREINNVSETTKELEQSMCEIKLNGIENGIGGNSCGNSESESELLREGSTPASTASSSSTSDDLGLLNTSTDRLIVDANVSDDNDESDLIRDPSPINGTNLNLSTSTSQVVPPGFYNSNNHINSNINVNNHNNNNNNNNNNNSNTVSNNIINSSSNTTINGTQAQVNHRSIFQTDNNSFFSSNTFQKLPPSVMSLTSNSQTTPSNTIDWTTTSTTSNCLATIPDSLPSVHSSEDWQAAFGFTVDKSRTNNLNHHQHNNHQHQRHRTLSPTSSSSSPSVAPFNTDSLLDEDDFLETQYSKTQTLSKLHNNYIRDHSSALINTTPASKFMADFQQNSCQQRLLMQAQQNQENCQYIKQNGHAMDSTILIKKDPIDIKSDDDLGFDPFHETQKALAELMENEIQVQQQRQFQQQQQQQQQQQHQQQQQQHQHQHLQQRRDEHSRNLHQSYPTQSLAPSHFSQVAHLAHLQQQAHHLQNLQVLQQSHTLLSRLPQTMLQQQPTNSVQTTAQPTMSVGGGNSNLGGQRSRLPPPGFPSSTPNHMNSFGLGIPRVAPTSNSLGTQPPQQTSYLPNGVNKCVNDAVYGLKDWCDINQQQSAHTQTHQPFHHHHQQQQQQQQLHQKSSWNNLGPITDWNTIDPAIVSSRPLQFQATSTWQFPRFHPIHNGPHNAQQETDAPVQHWAMQPPPGFGGPASGAQLNGPPQSSTAAQPHSKLISAGSEIENC</sequence>
<keyword evidence="13 26" id="KW-0862">Zinc</keyword>
<dbReference type="InterPro" id="IPR013083">
    <property type="entry name" value="Znf_RING/FYVE/PHD"/>
</dbReference>
<feature type="compositionally biased region" description="Polar residues" evidence="28">
    <location>
        <begin position="1181"/>
        <end position="1190"/>
    </location>
</feature>
<evidence type="ECO:0000256" key="25">
    <source>
        <dbReference type="PROSITE-ProRule" id="PRU00176"/>
    </source>
</evidence>
<keyword evidence="14" id="KW-0832">Ubl conjugation</keyword>
<evidence type="ECO:0000256" key="12">
    <source>
        <dbReference type="ARBA" id="ARBA00022786"/>
    </source>
</evidence>
<evidence type="ECO:0000313" key="33">
    <source>
        <dbReference type="Proteomes" id="UP000786811"/>
    </source>
</evidence>
<comment type="pathway">
    <text evidence="4">Protein modification; protein ubiquitination.</text>
</comment>
<feature type="compositionally biased region" description="Low complexity" evidence="28">
    <location>
        <begin position="399"/>
        <end position="423"/>
    </location>
</feature>
<dbReference type="PROSITE" id="PS50103">
    <property type="entry name" value="ZF_C3H1"/>
    <property type="match status" value="1"/>
</dbReference>
<evidence type="ECO:0000256" key="24">
    <source>
        <dbReference type="ARBA" id="ARBA00083942"/>
    </source>
</evidence>
<dbReference type="InterPro" id="IPR039515">
    <property type="entry name" value="NOT4_mRING-HC-C4C4"/>
</dbReference>
<comment type="subunit">
    <text evidence="19">Interacts with CNOT1 via its C-terminus but does not stably associate with the CCR4-NOT complex. Interacts (via RING domain) with UBE2D2. Interacts with ABCE1, PINK1 and PELO.</text>
</comment>
<evidence type="ECO:0000256" key="18">
    <source>
        <dbReference type="ARBA" id="ARBA00057081"/>
    </source>
</evidence>
<accession>A0A8J2HA79</accession>
<feature type="domain" description="RING-type" evidence="29">
    <location>
        <begin position="14"/>
        <end position="57"/>
    </location>
</feature>
<feature type="region of interest" description="Disordered" evidence="28">
    <location>
        <begin position="1081"/>
        <end position="1108"/>
    </location>
</feature>
<feature type="compositionally biased region" description="Low complexity" evidence="28">
    <location>
        <begin position="308"/>
        <end position="351"/>
    </location>
</feature>
<evidence type="ECO:0000256" key="17">
    <source>
        <dbReference type="ARBA" id="ARBA00023242"/>
    </source>
</evidence>
<evidence type="ECO:0000256" key="9">
    <source>
        <dbReference type="ARBA" id="ARBA00022679"/>
    </source>
</evidence>
<dbReference type="GO" id="GO:0005829">
    <property type="term" value="C:cytosol"/>
    <property type="evidence" value="ECO:0007669"/>
    <property type="project" value="UniProtKB-ARBA"/>
</dbReference>
<dbReference type="Gene3D" id="3.30.40.10">
    <property type="entry name" value="Zinc/RING finger domain, C3HC4 (zinc finger)"/>
    <property type="match status" value="1"/>
</dbReference>
<dbReference type="InterPro" id="IPR034261">
    <property type="entry name" value="CNOT4_RRM"/>
</dbReference>
<keyword evidence="17" id="KW-0539">Nucleus</keyword>
<dbReference type="Pfam" id="PF14570">
    <property type="entry name" value="zf-RING_4"/>
    <property type="match status" value="1"/>
</dbReference>
<evidence type="ECO:0000256" key="7">
    <source>
        <dbReference type="ARBA" id="ARBA00022490"/>
    </source>
</evidence>
<evidence type="ECO:0000256" key="19">
    <source>
        <dbReference type="ARBA" id="ARBA00062432"/>
    </source>
</evidence>
<evidence type="ECO:0000256" key="5">
    <source>
        <dbReference type="ARBA" id="ARBA00012483"/>
    </source>
</evidence>
<feature type="region of interest" description="Disordered" evidence="28">
    <location>
        <begin position="284"/>
        <end position="431"/>
    </location>
</feature>
<evidence type="ECO:0000256" key="10">
    <source>
        <dbReference type="ARBA" id="ARBA00022723"/>
    </source>
</evidence>
<dbReference type="Proteomes" id="UP000786811">
    <property type="component" value="Unassembled WGS sequence"/>
</dbReference>
<feature type="region of interest" description="Disordered" evidence="28">
    <location>
        <begin position="465"/>
        <end position="490"/>
    </location>
</feature>
<feature type="region of interest" description="Disordered" evidence="28">
    <location>
        <begin position="898"/>
        <end position="934"/>
    </location>
</feature>
<dbReference type="AlphaFoldDB" id="A0A8J2HA79"/>
<evidence type="ECO:0000259" key="31">
    <source>
        <dbReference type="PROSITE" id="PS50103"/>
    </source>
</evidence>
<keyword evidence="12" id="KW-0833">Ubl conjugation pathway</keyword>
<keyword evidence="10 26" id="KW-0479">Metal-binding</keyword>
<feature type="region of interest" description="Disordered" evidence="28">
    <location>
        <begin position="513"/>
        <end position="551"/>
    </location>
</feature>
<dbReference type="PANTHER" id="PTHR12603">
    <property type="entry name" value="CCR4-NOT TRANSCRIPTION COMPLEX RELATED"/>
    <property type="match status" value="1"/>
</dbReference>
<feature type="compositionally biased region" description="Low complexity" evidence="28">
    <location>
        <begin position="1093"/>
        <end position="1102"/>
    </location>
</feature>
<feature type="region of interest" description="Disordered" evidence="28">
    <location>
        <begin position="979"/>
        <end position="1018"/>
    </location>
</feature>
<keyword evidence="7" id="KW-0963">Cytoplasm</keyword>
<dbReference type="PANTHER" id="PTHR12603:SF0">
    <property type="entry name" value="CCR4-NOT TRANSCRIPTION COMPLEX SUBUNIT 4"/>
    <property type="match status" value="1"/>
</dbReference>
<dbReference type="FunFam" id="3.30.70.330:FF:000044">
    <property type="entry name" value="Putative ccr4-not transcription complex subunit 4"/>
    <property type="match status" value="1"/>
</dbReference>
<feature type="region of interest" description="Disordered" evidence="28">
    <location>
        <begin position="563"/>
        <end position="589"/>
    </location>
</feature>
<feature type="region of interest" description="Disordered" evidence="28">
    <location>
        <begin position="733"/>
        <end position="768"/>
    </location>
</feature>